<evidence type="ECO:0000256" key="7">
    <source>
        <dbReference type="ARBA" id="ARBA00022833"/>
    </source>
</evidence>
<dbReference type="FunFam" id="1.10.290.10:FF:000001">
    <property type="entry name" value="DNA topoisomerase"/>
    <property type="match status" value="1"/>
</dbReference>
<dbReference type="PRINTS" id="PR00417">
    <property type="entry name" value="PRTPISMRASEI"/>
</dbReference>
<dbReference type="SUPFAM" id="SSF56712">
    <property type="entry name" value="Prokaryotic type I DNA topoisomerase"/>
    <property type="match status" value="1"/>
</dbReference>
<protein>
    <recommendedName>
        <fullName evidence="3">DNA topoisomerase</fullName>
        <ecNumber evidence="3">5.6.2.1</ecNumber>
    </recommendedName>
</protein>
<feature type="region of interest" description="Disordered" evidence="12">
    <location>
        <begin position="1093"/>
        <end position="1113"/>
    </location>
</feature>
<dbReference type="Gene3D" id="1.10.290.10">
    <property type="entry name" value="Topoisomerase I, domain 4"/>
    <property type="match status" value="1"/>
</dbReference>
<accession>A0A1I8I1P8</accession>
<sequence length="1523" mass="167081">PRSQSISDQLRGSLTLLHATPPTVGSTASARVGTYTYRAASDAATTCRTRLSLLMNECIIAWAGVEGAWLGWSEVWDWQKRRSWSGCVENLAVMGGQQGLAVLGGISADDGVGPGLRANQLVDGPPGSTMAAVVSSELDFAHSLFDEGFSPLGVDALQLVPGSTGLVAVMTRCSSLDGVMERFEGLGWSRSGGKQLAVLPPMFLNCQDGDVEVGRQPCQLLQSPCLTEGAGIEGGDPNLVLKMRLTCLLLGSASWLRRAIRTDGGSVGTWPMLWPEVDRALRTMRADAAAGVDAIPPRVLKLPELTPIITCLLNKHCSLGGNETASAPQQWRISKIVPPPACMDNQRGIALECTTPKLLNAILRNRLLPGLKPLLLSLQSGFRPGRSTTEQVVTIRSVIEACKTRQRSVSIIFVDFRKAFDSGCDGPTKEFGTSSGVLQGDTLAPLLFLVVVDYVLHRSLCEDDSYLVVSRRSSRHPAVSLPALAYADDIAMLCRDPAAAQRALTRLCDEGALVGLLVNARKTEALHVWRAAHLLRNVFNSAARDELKVRLFRAAIEPILIYGMEAVPLTETQERALDALYRSLLRYALGVHNPDRLSTNALMGRARTPPLSATLRRRRQMLLGHCLLRTLGRGAPVPLALAMLHRPTEQLRRGQARTATLADCLITDLQALELTPQAAAVCPSRLFCELLTIGFYCLASLPLPAHYQPCVRSLHRQLLSTSAAVKAAMRVLNVAEKNDAAKSLAAIMSNGQMRRRDGQSRYNKIYEFQCNLLGQQCQMTMTSVSGHLMNYDFTQQHRKWLSCHPSALFDAPVVKQIQRDYQPIRDTLTQLAKSAQRLVIWTDCDREGENIGMEIVNVCMASNPRLDVYRAKFSEITRPAVQRALASLTRMDERVSDAVDARQELDLRIGAAFTRFQTLRLRQVFPAVLADQLVSYGSCQFPTLGFVVERFKEAERFQPEPFWRLRVLAESPDTGQSVEFLWKRGRVYDQAVGQMFLAHVLESPIATVISVESKPKNRWRPCALDTVEFEKLASRKLRINAKEAMHIAERLYTQGYISYPRTETNIFPRDFNLRGLVQTQTADNRWAQFAQRVAEHGPSPRNGKKSDQAHPPIHPLKCGDGLANNEAKVFELIARHFLACCSKDAVGREVKVGIDINGEGFEAKGLTIIERNYLEVYIYDKWVDKELPLFQQGQQFQPSNISLIDGCTTAPALLTEADLIALMDRHGIGTDATHAEHIETVKQRLYVGLQDARYLVPGQLGIGLDVLSFHIERYRRVFDEACRQANLLDARVGHYLDEQPAEAPQLPAGEAGGQANSTNLVRRCPQCSAADMALKTKRDGSSYYVGCLAYPTCKRAVWLPESVRRAAVSDQNCPTCSTPGGADGQVRKLTLQFSQAAPMPFRDLAEHTICVFCDPDYVGAFGGAASTVGGGGGGGQPKPSTAISFHANELQAASMQQRLFLQPQDRQTFAVQAPAPMQQQPPPQPPGGASNAAPGTCACGTPVRELTVRKEGPNKGRQFYKCA</sequence>
<dbReference type="GO" id="GO:0003917">
    <property type="term" value="F:DNA topoisomerase type I (single strand cut, ATP-independent) activity"/>
    <property type="evidence" value="ECO:0007669"/>
    <property type="project" value="UniProtKB-EC"/>
</dbReference>
<dbReference type="InterPro" id="IPR013826">
    <property type="entry name" value="Topo_IA_cen_sub3"/>
</dbReference>
<name>A0A1I8I1P8_9PLAT</name>
<dbReference type="InterPro" id="IPR006171">
    <property type="entry name" value="TOPRIM_dom"/>
</dbReference>
<dbReference type="SUPFAM" id="SSF56672">
    <property type="entry name" value="DNA/RNA polymerases"/>
    <property type="match status" value="1"/>
</dbReference>
<feature type="domain" description="Toprim" evidence="13">
    <location>
        <begin position="730"/>
        <end position="874"/>
    </location>
</feature>
<dbReference type="PROSITE" id="PS50880">
    <property type="entry name" value="TOPRIM"/>
    <property type="match status" value="1"/>
</dbReference>
<dbReference type="SMART" id="SM00437">
    <property type="entry name" value="TOP1Ac"/>
    <property type="match status" value="1"/>
</dbReference>
<evidence type="ECO:0000256" key="3">
    <source>
        <dbReference type="ARBA" id="ARBA00012891"/>
    </source>
</evidence>
<evidence type="ECO:0000256" key="4">
    <source>
        <dbReference type="ARBA" id="ARBA00022723"/>
    </source>
</evidence>
<dbReference type="GO" id="GO:0006310">
    <property type="term" value="P:DNA recombination"/>
    <property type="evidence" value="ECO:0007669"/>
    <property type="project" value="TreeGrafter"/>
</dbReference>
<evidence type="ECO:0000259" key="13">
    <source>
        <dbReference type="PROSITE" id="PS50880"/>
    </source>
</evidence>
<dbReference type="InterPro" id="IPR013497">
    <property type="entry name" value="Topo_IA_cen"/>
</dbReference>
<dbReference type="PANTHER" id="PTHR11390">
    <property type="entry name" value="PROKARYOTIC DNA TOPOISOMERASE"/>
    <property type="match status" value="1"/>
</dbReference>
<dbReference type="Pfam" id="PF00078">
    <property type="entry name" value="RVT_1"/>
    <property type="match status" value="1"/>
</dbReference>
<dbReference type="WBParaSite" id="maker-uti_cns_0009080-snap-gene-0.2-mRNA-1">
    <property type="protein sequence ID" value="maker-uti_cns_0009080-snap-gene-0.2-mRNA-1"/>
    <property type="gene ID" value="maker-uti_cns_0009080-snap-gene-0.2"/>
</dbReference>
<dbReference type="InterPro" id="IPR013498">
    <property type="entry name" value="Topo_IA_Znf"/>
</dbReference>
<dbReference type="InterPro" id="IPR010666">
    <property type="entry name" value="Znf_GRF"/>
</dbReference>
<reference evidence="17" key="1">
    <citation type="submission" date="2016-11" db="UniProtKB">
        <authorList>
            <consortium name="WormBaseParasite"/>
        </authorList>
    </citation>
    <scope>IDENTIFICATION</scope>
</reference>
<evidence type="ECO:0000256" key="6">
    <source>
        <dbReference type="ARBA" id="ARBA00022771"/>
    </source>
</evidence>
<dbReference type="PANTHER" id="PTHR11390:SF21">
    <property type="entry name" value="DNA TOPOISOMERASE 3-ALPHA"/>
    <property type="match status" value="1"/>
</dbReference>
<evidence type="ECO:0000313" key="17">
    <source>
        <dbReference type="WBParaSite" id="maker-uti_cns_0009080-snap-gene-0.2-mRNA-1"/>
    </source>
</evidence>
<keyword evidence="10" id="KW-0413">Isomerase</keyword>
<keyword evidence="6 11" id="KW-0863">Zinc-finger</keyword>
<dbReference type="GO" id="GO:0006265">
    <property type="term" value="P:DNA topological change"/>
    <property type="evidence" value="ECO:0007669"/>
    <property type="project" value="InterPro"/>
</dbReference>
<dbReference type="InterPro" id="IPR003602">
    <property type="entry name" value="Topo_IA_DNA-bd_dom"/>
</dbReference>
<dbReference type="Pfam" id="PF01396">
    <property type="entry name" value="Zn_ribbon_Top1"/>
    <property type="match status" value="1"/>
</dbReference>
<keyword evidence="4" id="KW-0479">Metal-binding</keyword>
<evidence type="ECO:0000256" key="12">
    <source>
        <dbReference type="SAM" id="MobiDB-lite"/>
    </source>
</evidence>
<evidence type="ECO:0000256" key="2">
    <source>
        <dbReference type="ARBA" id="ARBA00009446"/>
    </source>
</evidence>
<feature type="region of interest" description="Disordered" evidence="12">
    <location>
        <begin position="1474"/>
        <end position="1496"/>
    </location>
</feature>
<comment type="catalytic activity">
    <reaction evidence="1">
        <text>ATP-independent breakage of single-stranded DNA, followed by passage and rejoining.</text>
        <dbReference type="EC" id="5.6.2.1"/>
    </reaction>
</comment>
<keyword evidence="7" id="KW-0862">Zinc</keyword>
<keyword evidence="16" id="KW-1185">Reference proteome</keyword>
<evidence type="ECO:0000256" key="10">
    <source>
        <dbReference type="ARBA" id="ARBA00023235"/>
    </source>
</evidence>
<dbReference type="InterPro" id="IPR003601">
    <property type="entry name" value="Topo_IA_2"/>
</dbReference>
<dbReference type="Proteomes" id="UP000095280">
    <property type="component" value="Unplaced"/>
</dbReference>
<dbReference type="InterPro" id="IPR000477">
    <property type="entry name" value="RT_dom"/>
</dbReference>
<evidence type="ECO:0000256" key="11">
    <source>
        <dbReference type="PROSITE-ProRule" id="PRU01343"/>
    </source>
</evidence>
<keyword evidence="9" id="KW-0238">DNA-binding</keyword>
<evidence type="ECO:0000256" key="9">
    <source>
        <dbReference type="ARBA" id="ARBA00023125"/>
    </source>
</evidence>
<dbReference type="Pfam" id="PF06839">
    <property type="entry name" value="Zn_ribbon_GRF"/>
    <property type="match status" value="1"/>
</dbReference>
<dbReference type="PROSITE" id="PS51999">
    <property type="entry name" value="ZF_GRF"/>
    <property type="match status" value="1"/>
</dbReference>
<dbReference type="Pfam" id="PF01131">
    <property type="entry name" value="Topoisom_bac"/>
    <property type="match status" value="1"/>
</dbReference>
<keyword evidence="5" id="KW-0677">Repeat</keyword>
<dbReference type="EC" id="5.6.2.1" evidence="3"/>
<dbReference type="CDD" id="cd03362">
    <property type="entry name" value="TOPRIM_TopoIA_TopoIII"/>
    <property type="match status" value="1"/>
</dbReference>
<evidence type="ECO:0000256" key="1">
    <source>
        <dbReference type="ARBA" id="ARBA00000213"/>
    </source>
</evidence>
<dbReference type="GO" id="GO:0005634">
    <property type="term" value="C:nucleus"/>
    <property type="evidence" value="ECO:0007669"/>
    <property type="project" value="TreeGrafter"/>
</dbReference>
<proteinExistence type="inferred from homology"/>
<dbReference type="InterPro" id="IPR023406">
    <property type="entry name" value="Topo_IA_AS"/>
</dbReference>
<dbReference type="GO" id="GO:0031422">
    <property type="term" value="C:RecQ family helicase-topoisomerase III complex"/>
    <property type="evidence" value="ECO:0007669"/>
    <property type="project" value="TreeGrafter"/>
</dbReference>
<dbReference type="SMART" id="SM00436">
    <property type="entry name" value="TOP1Bc"/>
    <property type="match status" value="1"/>
</dbReference>
<dbReference type="FunFam" id="3.40.50.140:FF:000003">
    <property type="entry name" value="DNA topoisomerase"/>
    <property type="match status" value="1"/>
</dbReference>
<dbReference type="GO" id="GO:0003677">
    <property type="term" value="F:DNA binding"/>
    <property type="evidence" value="ECO:0007669"/>
    <property type="project" value="UniProtKB-KW"/>
</dbReference>
<dbReference type="CDD" id="cd01650">
    <property type="entry name" value="RT_nLTR_like"/>
    <property type="match status" value="1"/>
</dbReference>
<evidence type="ECO:0000259" key="15">
    <source>
        <dbReference type="PROSITE" id="PS52039"/>
    </source>
</evidence>
<dbReference type="InterPro" id="IPR023405">
    <property type="entry name" value="Topo_IA_core_domain"/>
</dbReference>
<feature type="domain" description="Topo IA-type catalytic" evidence="15">
    <location>
        <begin position="892"/>
        <end position="1333"/>
    </location>
</feature>
<organism evidence="16 17">
    <name type="scientific">Macrostomum lignano</name>
    <dbReference type="NCBI Taxonomy" id="282301"/>
    <lineage>
        <taxon>Eukaryota</taxon>
        <taxon>Metazoa</taxon>
        <taxon>Spiralia</taxon>
        <taxon>Lophotrochozoa</taxon>
        <taxon>Platyhelminthes</taxon>
        <taxon>Rhabditophora</taxon>
        <taxon>Macrostomorpha</taxon>
        <taxon>Macrostomida</taxon>
        <taxon>Macrostomidae</taxon>
        <taxon>Macrostomum</taxon>
    </lineage>
</organism>
<comment type="similarity">
    <text evidence="2">Belongs to the type IA topoisomerase family.</text>
</comment>
<dbReference type="GO" id="GO:0008270">
    <property type="term" value="F:zinc ion binding"/>
    <property type="evidence" value="ECO:0007669"/>
    <property type="project" value="UniProtKB-KW"/>
</dbReference>
<dbReference type="InterPro" id="IPR013825">
    <property type="entry name" value="Topo_IA_cen_sub2"/>
</dbReference>
<dbReference type="PROSITE" id="PS52039">
    <property type="entry name" value="TOPO_IA_2"/>
    <property type="match status" value="1"/>
</dbReference>
<evidence type="ECO:0000256" key="8">
    <source>
        <dbReference type="ARBA" id="ARBA00023029"/>
    </source>
</evidence>
<dbReference type="InterPro" id="IPR000380">
    <property type="entry name" value="Topo_IA"/>
</dbReference>
<keyword evidence="8" id="KW-0799">Topoisomerase</keyword>
<evidence type="ECO:0000313" key="16">
    <source>
        <dbReference type="Proteomes" id="UP000095280"/>
    </source>
</evidence>
<evidence type="ECO:0000256" key="5">
    <source>
        <dbReference type="ARBA" id="ARBA00022737"/>
    </source>
</evidence>
<dbReference type="Pfam" id="PF01751">
    <property type="entry name" value="Toprim"/>
    <property type="match status" value="1"/>
</dbReference>
<dbReference type="Gene3D" id="2.70.20.10">
    <property type="entry name" value="Topoisomerase I, domain 3"/>
    <property type="match status" value="1"/>
</dbReference>
<feature type="domain" description="GRF-type" evidence="14">
    <location>
        <begin position="1497"/>
        <end position="1523"/>
    </location>
</feature>
<dbReference type="InterPro" id="IPR034144">
    <property type="entry name" value="TOPRIM_TopoIII"/>
</dbReference>
<dbReference type="CDD" id="cd00186">
    <property type="entry name" value="TOP1Ac"/>
    <property type="match status" value="1"/>
</dbReference>
<dbReference type="InterPro" id="IPR043502">
    <property type="entry name" value="DNA/RNA_pol_sf"/>
</dbReference>
<dbReference type="InterPro" id="IPR013824">
    <property type="entry name" value="Topo_IA_cen_sub1"/>
</dbReference>
<dbReference type="SMART" id="SM00493">
    <property type="entry name" value="TOPRIM"/>
    <property type="match status" value="1"/>
</dbReference>
<dbReference type="Gene3D" id="3.40.50.140">
    <property type="match status" value="1"/>
</dbReference>
<evidence type="ECO:0000259" key="14">
    <source>
        <dbReference type="PROSITE" id="PS51999"/>
    </source>
</evidence>
<dbReference type="GO" id="GO:0006281">
    <property type="term" value="P:DNA repair"/>
    <property type="evidence" value="ECO:0007669"/>
    <property type="project" value="TreeGrafter"/>
</dbReference>
<dbReference type="PROSITE" id="PS00396">
    <property type="entry name" value="TOPO_IA_1"/>
    <property type="match status" value="1"/>
</dbReference>
<dbReference type="Gene3D" id="1.10.460.10">
    <property type="entry name" value="Topoisomerase I, domain 2"/>
    <property type="match status" value="1"/>
</dbReference>